<dbReference type="GO" id="GO:0004674">
    <property type="term" value="F:protein serine/threonine kinase activity"/>
    <property type="evidence" value="ECO:0007669"/>
    <property type="project" value="TreeGrafter"/>
</dbReference>
<dbReference type="AlphaFoldDB" id="A0A915M7I7"/>
<dbReference type="Pfam" id="PF00069">
    <property type="entry name" value="Pkinase"/>
    <property type="match status" value="1"/>
</dbReference>
<dbReference type="WBParaSite" id="scaffold33895_cov180.g21036">
    <property type="protein sequence ID" value="scaffold33895_cov180.g21036"/>
    <property type="gene ID" value="scaffold33895_cov180.g21036"/>
</dbReference>
<dbReference type="SUPFAM" id="SSF56112">
    <property type="entry name" value="Protein kinase-like (PK-like)"/>
    <property type="match status" value="1"/>
</dbReference>
<sequence>MLSHPNPEAMTQLLPNRDESGIILQIMWLLRDISTLSRAVSLSSAEIDQLGEKTRQLYHLWVMLGEFDKTLHVTPKLHLLTAHLHVFARRRGWFAAVSEQGIEHMHARFNLLERRFLNTNSKEESAIRISLDGIHLDVKEGNFVVSLEQSQDERVIECKLIDFNTSVLLNREGNIATDTPVNFQYLNKTLMAPEVQDNDARLVTKKSDVYSFGLMAFQLFYDQFFTGGNRYGEVKNHINAYLNKTFQYSSINYTRLDQLIKACLRDDPDQRPTMKAIVSFLKNECDYFHYERNRPRGSRARLCED</sequence>
<dbReference type="Gene3D" id="1.10.510.10">
    <property type="entry name" value="Transferase(Phosphotransferase) domain 1"/>
    <property type="match status" value="1"/>
</dbReference>
<protein>
    <submittedName>
        <fullName evidence="3">Protein kinase domain-containing protein</fullName>
    </submittedName>
</protein>
<dbReference type="PROSITE" id="PS50011">
    <property type="entry name" value="PROTEIN_KINASE_DOM"/>
    <property type="match status" value="1"/>
</dbReference>
<dbReference type="PANTHER" id="PTHR44329">
    <property type="entry name" value="SERINE/THREONINE-PROTEIN KINASE TNNI3K-RELATED"/>
    <property type="match status" value="1"/>
</dbReference>
<feature type="domain" description="Protein kinase" evidence="1">
    <location>
        <begin position="1"/>
        <end position="288"/>
    </location>
</feature>
<dbReference type="InterPro" id="IPR051681">
    <property type="entry name" value="Ser/Thr_Kinases-Pseudokinases"/>
</dbReference>
<organism evidence="2 3">
    <name type="scientific">Meloidogyne javanica</name>
    <name type="common">Root-knot nematode worm</name>
    <dbReference type="NCBI Taxonomy" id="6303"/>
    <lineage>
        <taxon>Eukaryota</taxon>
        <taxon>Metazoa</taxon>
        <taxon>Ecdysozoa</taxon>
        <taxon>Nematoda</taxon>
        <taxon>Chromadorea</taxon>
        <taxon>Rhabditida</taxon>
        <taxon>Tylenchina</taxon>
        <taxon>Tylenchomorpha</taxon>
        <taxon>Tylenchoidea</taxon>
        <taxon>Meloidogynidae</taxon>
        <taxon>Meloidogyninae</taxon>
        <taxon>Meloidogyne</taxon>
        <taxon>Meloidogyne incognita group</taxon>
    </lineage>
</organism>
<dbReference type="GO" id="GO:0005524">
    <property type="term" value="F:ATP binding"/>
    <property type="evidence" value="ECO:0007669"/>
    <property type="project" value="InterPro"/>
</dbReference>
<evidence type="ECO:0000313" key="3">
    <source>
        <dbReference type="WBParaSite" id="scaffold33895_cov180.g21036"/>
    </source>
</evidence>
<proteinExistence type="predicted"/>
<dbReference type="PANTHER" id="PTHR44329:SF289">
    <property type="entry name" value="SERINE_THREONINE-PROTEIN KINASE VIK"/>
    <property type="match status" value="1"/>
</dbReference>
<dbReference type="InterPro" id="IPR000719">
    <property type="entry name" value="Prot_kinase_dom"/>
</dbReference>
<reference evidence="3" key="1">
    <citation type="submission" date="2022-11" db="UniProtKB">
        <authorList>
            <consortium name="WormBaseParasite"/>
        </authorList>
    </citation>
    <scope>IDENTIFICATION</scope>
</reference>
<evidence type="ECO:0000259" key="1">
    <source>
        <dbReference type="PROSITE" id="PS50011"/>
    </source>
</evidence>
<name>A0A915M7I7_MELJA</name>
<dbReference type="Proteomes" id="UP000887561">
    <property type="component" value="Unplaced"/>
</dbReference>
<accession>A0A915M7I7</accession>
<dbReference type="InterPro" id="IPR011009">
    <property type="entry name" value="Kinase-like_dom_sf"/>
</dbReference>
<keyword evidence="2" id="KW-1185">Reference proteome</keyword>
<dbReference type="SMART" id="SM00220">
    <property type="entry name" value="S_TKc"/>
    <property type="match status" value="1"/>
</dbReference>
<evidence type="ECO:0000313" key="2">
    <source>
        <dbReference type="Proteomes" id="UP000887561"/>
    </source>
</evidence>